<keyword evidence="4" id="KW-1185">Reference proteome</keyword>
<sequence length="165" mass="16671">MRRLLAVTALVTVLFGAAGCSADRSGVGPGPTGVTAEGSGTTPPGVTAMPASGGAAGGTTQICAAAQQASTTALRTYVAEVGQMIAAVGAGDSSTAEAARRRAEAALAAWRTQLREQSEQATDPQLKTLLTDLGTEVAALGADVESIDETELDRLQQRLDQLCAR</sequence>
<evidence type="ECO:0000313" key="3">
    <source>
        <dbReference type="EMBL" id="MBB5477029.1"/>
    </source>
</evidence>
<evidence type="ECO:0000313" key="4">
    <source>
        <dbReference type="Proteomes" id="UP000586947"/>
    </source>
</evidence>
<feature type="region of interest" description="Disordered" evidence="1">
    <location>
        <begin position="25"/>
        <end position="54"/>
    </location>
</feature>
<evidence type="ECO:0000256" key="2">
    <source>
        <dbReference type="SAM" id="SignalP"/>
    </source>
</evidence>
<reference evidence="3 4" key="1">
    <citation type="submission" date="2020-08" db="EMBL/GenBank/DDBJ databases">
        <title>Sequencing the genomes of 1000 actinobacteria strains.</title>
        <authorList>
            <person name="Klenk H.-P."/>
        </authorList>
    </citation>
    <scope>NUCLEOTIDE SEQUENCE [LARGE SCALE GENOMIC DNA]</scope>
    <source>
        <strain evidence="3 4">DSM 103125</strain>
    </source>
</reference>
<evidence type="ECO:0000256" key="1">
    <source>
        <dbReference type="SAM" id="MobiDB-lite"/>
    </source>
</evidence>
<dbReference type="PROSITE" id="PS51257">
    <property type="entry name" value="PROKAR_LIPOPROTEIN"/>
    <property type="match status" value="1"/>
</dbReference>
<keyword evidence="2" id="KW-0732">Signal</keyword>
<dbReference type="Proteomes" id="UP000586947">
    <property type="component" value="Unassembled WGS sequence"/>
</dbReference>
<feature type="chain" id="PRO_5032641421" evidence="2">
    <location>
        <begin position="23"/>
        <end position="165"/>
    </location>
</feature>
<protein>
    <submittedName>
        <fullName evidence="3">Type IV secretory pathway TrbL component</fullName>
    </submittedName>
</protein>
<feature type="signal peptide" evidence="2">
    <location>
        <begin position="1"/>
        <end position="22"/>
    </location>
</feature>
<comment type="caution">
    <text evidence="3">The sequence shown here is derived from an EMBL/GenBank/DDBJ whole genome shotgun (WGS) entry which is preliminary data.</text>
</comment>
<organism evidence="3 4">
    <name type="scientific">Micromonospora parathelypteridis</name>
    <dbReference type="NCBI Taxonomy" id="1839617"/>
    <lineage>
        <taxon>Bacteria</taxon>
        <taxon>Bacillati</taxon>
        <taxon>Actinomycetota</taxon>
        <taxon>Actinomycetes</taxon>
        <taxon>Micromonosporales</taxon>
        <taxon>Micromonosporaceae</taxon>
        <taxon>Micromonospora</taxon>
    </lineage>
</organism>
<proteinExistence type="predicted"/>
<name>A0A840VY37_9ACTN</name>
<dbReference type="RefSeq" id="WP_184177755.1">
    <property type="nucleotide sequence ID" value="NZ_BMNF01000003.1"/>
</dbReference>
<dbReference type="EMBL" id="JACHDP010000001">
    <property type="protein sequence ID" value="MBB5477029.1"/>
    <property type="molecule type" value="Genomic_DNA"/>
</dbReference>
<gene>
    <name evidence="3" type="ORF">HNR20_001534</name>
</gene>
<accession>A0A840VY37</accession>
<dbReference type="AlphaFoldDB" id="A0A840VY37"/>